<dbReference type="Proteomes" id="UP001169027">
    <property type="component" value="Unassembled WGS sequence"/>
</dbReference>
<dbReference type="Gene3D" id="2.40.50.100">
    <property type="match status" value="1"/>
</dbReference>
<gene>
    <name evidence="1" type="ORF">Q2T77_10450</name>
</gene>
<evidence type="ECO:0000313" key="1">
    <source>
        <dbReference type="EMBL" id="MDO1532708.1"/>
    </source>
</evidence>
<reference evidence="1" key="1">
    <citation type="submission" date="2023-06" db="EMBL/GenBank/DDBJ databases">
        <authorList>
            <person name="Jiang Y."/>
            <person name="Liu Q."/>
        </authorList>
    </citation>
    <scope>NUCLEOTIDE SEQUENCE</scope>
    <source>
        <strain evidence="1">CGMCC 1.12090</strain>
    </source>
</reference>
<dbReference type="RefSeq" id="WP_301807806.1">
    <property type="nucleotide sequence ID" value="NZ_JAUJZH010000006.1"/>
</dbReference>
<evidence type="ECO:0000313" key="2">
    <source>
        <dbReference type="Proteomes" id="UP001169027"/>
    </source>
</evidence>
<sequence length="122" mass="12901">MKKTDAQREDIARWLAGTDIGYFELRTPFETLRFGAPQAHHAPTTLRAASVGVFRRAHPLHAAALAPIGEPVSAGQAVGVLQIGPLLLPVLAPVPGRVARWLADDGAAVGFGAALIEFQETT</sequence>
<accession>A0ABT8S1A4</accession>
<comment type="caution">
    <text evidence="1">The sequence shown here is derived from an EMBL/GenBank/DDBJ whole genome shotgun (WGS) entry which is preliminary data.</text>
</comment>
<keyword evidence="2" id="KW-1185">Reference proteome</keyword>
<organism evidence="1 2">
    <name type="scientific">Variovorax ginsengisoli</name>
    <dbReference type="NCBI Taxonomy" id="363844"/>
    <lineage>
        <taxon>Bacteria</taxon>
        <taxon>Pseudomonadati</taxon>
        <taxon>Pseudomonadota</taxon>
        <taxon>Betaproteobacteria</taxon>
        <taxon>Burkholderiales</taxon>
        <taxon>Comamonadaceae</taxon>
        <taxon>Variovorax</taxon>
    </lineage>
</organism>
<protein>
    <submittedName>
        <fullName evidence="1">Acetyl-CoA carboxylase biotin carboxyl carrier protein subunit</fullName>
    </submittedName>
</protein>
<name>A0ABT8S1A4_9BURK</name>
<dbReference type="InterPro" id="IPR011053">
    <property type="entry name" value="Single_hybrid_motif"/>
</dbReference>
<proteinExistence type="predicted"/>
<dbReference type="SUPFAM" id="SSF51230">
    <property type="entry name" value="Single hybrid motif"/>
    <property type="match status" value="1"/>
</dbReference>
<dbReference type="EMBL" id="JAUKVY010000006">
    <property type="protein sequence ID" value="MDO1532708.1"/>
    <property type="molecule type" value="Genomic_DNA"/>
</dbReference>